<feature type="transmembrane region" description="Helical" evidence="6">
    <location>
        <begin position="44"/>
        <end position="62"/>
    </location>
</feature>
<protein>
    <submittedName>
        <fullName evidence="7">Sodium:proton antiporter</fullName>
    </submittedName>
</protein>
<feature type="transmembrane region" description="Helical" evidence="6">
    <location>
        <begin position="192"/>
        <end position="216"/>
    </location>
</feature>
<evidence type="ECO:0000256" key="1">
    <source>
        <dbReference type="ARBA" id="ARBA00004141"/>
    </source>
</evidence>
<comment type="subcellular location">
    <subcellularLocation>
        <location evidence="1">Membrane</location>
        <topology evidence="1">Multi-pass membrane protein</topology>
    </subcellularLocation>
</comment>
<feature type="transmembrane region" description="Helical" evidence="6">
    <location>
        <begin position="306"/>
        <end position="326"/>
    </location>
</feature>
<evidence type="ECO:0000256" key="2">
    <source>
        <dbReference type="ARBA" id="ARBA00022448"/>
    </source>
</evidence>
<accession>A0A0A5GGV7</accession>
<dbReference type="PANTHER" id="PTHR42865:SF8">
    <property type="entry name" value="SERINE_THREONINE TRANSPORTER SSTT"/>
    <property type="match status" value="1"/>
</dbReference>
<evidence type="ECO:0000313" key="8">
    <source>
        <dbReference type="Proteomes" id="UP000030528"/>
    </source>
</evidence>
<organism evidence="7 8">
    <name type="scientific">Pontibacillus halophilus JSM 076056 = DSM 19796</name>
    <dbReference type="NCBI Taxonomy" id="1385510"/>
    <lineage>
        <taxon>Bacteria</taxon>
        <taxon>Bacillati</taxon>
        <taxon>Bacillota</taxon>
        <taxon>Bacilli</taxon>
        <taxon>Bacillales</taxon>
        <taxon>Bacillaceae</taxon>
        <taxon>Pontibacillus</taxon>
    </lineage>
</organism>
<keyword evidence="5 6" id="KW-0472">Membrane</keyword>
<keyword evidence="8" id="KW-1185">Reference proteome</keyword>
<sequence>MKIGLLPKLLVAIALGIVAGSFLPEEGIRGFATFNGLFSNFLDFIIPLIIVGFIAPGIGELGRGAGKTVGLTAGIAYASTVLAGLLAYGVAKVLYPSFLTFGGLSGSYDNPEEFLQEPFFTLNMPPLFSVMTALVFAFILGLGMSRVEGNALLRVMDEFRQVIKLVIQYVIIPLLPFHIFGIFANMTFGGQVAMIMSTFLKVFAIIILVHLTMLLLQYSAAAGVSKRNLFSLLKTMIPAYFTALGTQSSASTIPVTLEQTKKNGVRSRVADFVVPLGANIHLSGSMITIVSLATAVMMLRGDVASFLTMLQFVAMLGVIMVAAPGVPGGGVMAAVPILTSVLAFDSTMISLMIALYLAQDSFGTATNVTGDGAISVLVDRFTSDEAFQAEEQGDRYYQKVSG</sequence>
<dbReference type="GO" id="GO:0032329">
    <property type="term" value="P:serine transport"/>
    <property type="evidence" value="ECO:0007669"/>
    <property type="project" value="TreeGrafter"/>
</dbReference>
<dbReference type="GO" id="GO:0005886">
    <property type="term" value="C:plasma membrane"/>
    <property type="evidence" value="ECO:0007669"/>
    <property type="project" value="TreeGrafter"/>
</dbReference>
<dbReference type="SUPFAM" id="SSF118215">
    <property type="entry name" value="Proton glutamate symport protein"/>
    <property type="match status" value="1"/>
</dbReference>
<evidence type="ECO:0000313" key="7">
    <source>
        <dbReference type="EMBL" id="KGX92466.1"/>
    </source>
</evidence>
<dbReference type="EMBL" id="AVPE01000006">
    <property type="protein sequence ID" value="KGX92466.1"/>
    <property type="molecule type" value="Genomic_DNA"/>
</dbReference>
<keyword evidence="2" id="KW-0813">Transport</keyword>
<dbReference type="RefSeq" id="WP_231572093.1">
    <property type="nucleotide sequence ID" value="NZ_AULI01000008.1"/>
</dbReference>
<evidence type="ECO:0000256" key="6">
    <source>
        <dbReference type="SAM" id="Phobius"/>
    </source>
</evidence>
<dbReference type="Pfam" id="PF00375">
    <property type="entry name" value="SDF"/>
    <property type="match status" value="1"/>
</dbReference>
<evidence type="ECO:0000256" key="5">
    <source>
        <dbReference type="ARBA" id="ARBA00023136"/>
    </source>
</evidence>
<keyword evidence="3 6" id="KW-0812">Transmembrane</keyword>
<dbReference type="InterPro" id="IPR036458">
    <property type="entry name" value="Na:dicarbo_symporter_sf"/>
</dbReference>
<dbReference type="eggNOG" id="COG1301">
    <property type="taxonomic scope" value="Bacteria"/>
</dbReference>
<name>A0A0A5GGV7_9BACI</name>
<evidence type="ECO:0000256" key="4">
    <source>
        <dbReference type="ARBA" id="ARBA00022989"/>
    </source>
</evidence>
<dbReference type="STRING" id="1385510.GCA_000425205_01982"/>
<feature type="transmembrane region" description="Helical" evidence="6">
    <location>
        <begin position="332"/>
        <end position="357"/>
    </location>
</feature>
<dbReference type="AlphaFoldDB" id="A0A0A5GGV7"/>
<proteinExistence type="predicted"/>
<evidence type="ECO:0000256" key="3">
    <source>
        <dbReference type="ARBA" id="ARBA00022692"/>
    </source>
</evidence>
<dbReference type="Proteomes" id="UP000030528">
    <property type="component" value="Unassembled WGS sequence"/>
</dbReference>
<keyword evidence="4 6" id="KW-1133">Transmembrane helix</keyword>
<gene>
    <name evidence="7" type="ORF">N781_17270</name>
</gene>
<comment type="caution">
    <text evidence="7">The sequence shown here is derived from an EMBL/GenBank/DDBJ whole genome shotgun (WGS) entry which is preliminary data.</text>
</comment>
<feature type="transmembrane region" description="Helical" evidence="6">
    <location>
        <begin position="166"/>
        <end position="186"/>
    </location>
</feature>
<reference evidence="7 8" key="1">
    <citation type="submission" date="2013-08" db="EMBL/GenBank/DDBJ databases">
        <authorList>
            <person name="Huang J."/>
            <person name="Wang G."/>
        </authorList>
    </citation>
    <scope>NUCLEOTIDE SEQUENCE [LARGE SCALE GENOMIC DNA]</scope>
    <source>
        <strain evidence="7 8">JSM 076056</strain>
    </source>
</reference>
<dbReference type="PANTHER" id="PTHR42865">
    <property type="entry name" value="PROTON/GLUTAMATE-ASPARTATE SYMPORTER"/>
    <property type="match status" value="1"/>
</dbReference>
<feature type="transmembrane region" description="Helical" evidence="6">
    <location>
        <begin position="69"/>
        <end position="91"/>
    </location>
</feature>
<dbReference type="Gene3D" id="1.10.3860.10">
    <property type="entry name" value="Sodium:dicarboxylate symporter"/>
    <property type="match status" value="1"/>
</dbReference>
<feature type="transmembrane region" description="Helical" evidence="6">
    <location>
        <begin position="127"/>
        <end position="145"/>
    </location>
</feature>
<dbReference type="InterPro" id="IPR001991">
    <property type="entry name" value="Na-dicarboxylate_symporter"/>
</dbReference>
<feature type="transmembrane region" description="Helical" evidence="6">
    <location>
        <begin position="237"/>
        <end position="257"/>
    </location>
</feature>
<feature type="transmembrane region" description="Helical" evidence="6">
    <location>
        <begin position="277"/>
        <end position="299"/>
    </location>
</feature>
<dbReference type="GO" id="GO:0005295">
    <property type="term" value="F:neutral L-amino acid:sodium symporter activity"/>
    <property type="evidence" value="ECO:0007669"/>
    <property type="project" value="TreeGrafter"/>
</dbReference>